<dbReference type="EMBL" id="LVLJ01003787">
    <property type="protein sequence ID" value="OAE19772.1"/>
    <property type="molecule type" value="Genomic_DNA"/>
</dbReference>
<evidence type="ECO:0000313" key="4">
    <source>
        <dbReference type="Proteomes" id="UP000077202"/>
    </source>
</evidence>
<dbReference type="EMBL" id="AP019872">
    <property type="protein sequence ID" value="BBN18009.1"/>
    <property type="molecule type" value="Genomic_DNA"/>
</dbReference>
<name>A0A176VHC6_MARPO</name>
<dbReference type="Pfam" id="PF00849">
    <property type="entry name" value="PseudoU_synth_2"/>
    <property type="match status" value="1"/>
</dbReference>
<keyword evidence="4" id="KW-1185">Reference proteome</keyword>
<dbReference type="GO" id="GO:0009982">
    <property type="term" value="F:pseudouridine synthase activity"/>
    <property type="evidence" value="ECO:0007669"/>
    <property type="project" value="InterPro"/>
</dbReference>
<dbReference type="InterPro" id="IPR050188">
    <property type="entry name" value="RluA_PseudoU_synthase"/>
</dbReference>
<evidence type="ECO:0000259" key="1">
    <source>
        <dbReference type="Pfam" id="PF00849"/>
    </source>
</evidence>
<evidence type="ECO:0000313" key="3">
    <source>
        <dbReference type="EMBL" id="OAE19772.1"/>
    </source>
</evidence>
<dbReference type="GO" id="GO:0003723">
    <property type="term" value="F:RNA binding"/>
    <property type="evidence" value="ECO:0007669"/>
    <property type="project" value="InterPro"/>
</dbReference>
<organism evidence="3 4">
    <name type="scientific">Marchantia polymorpha subsp. ruderalis</name>
    <dbReference type="NCBI Taxonomy" id="1480154"/>
    <lineage>
        <taxon>Eukaryota</taxon>
        <taxon>Viridiplantae</taxon>
        <taxon>Streptophyta</taxon>
        <taxon>Embryophyta</taxon>
        <taxon>Marchantiophyta</taxon>
        <taxon>Marchantiopsida</taxon>
        <taxon>Marchantiidae</taxon>
        <taxon>Marchantiales</taxon>
        <taxon>Marchantiaceae</taxon>
        <taxon>Marchantia</taxon>
    </lineage>
</organism>
<dbReference type="AlphaFoldDB" id="A0A176VHC6"/>
<dbReference type="Proteomes" id="UP000077202">
    <property type="component" value="Unassembled WGS sequence"/>
</dbReference>
<gene>
    <name evidence="3" type="ORF">AXG93_2958s1500</name>
    <name evidence="2" type="ORF">Mp_7g18790</name>
</gene>
<evidence type="ECO:0000313" key="5">
    <source>
        <dbReference type="Proteomes" id="UP001162541"/>
    </source>
</evidence>
<accession>A0A176VHC6</accession>
<dbReference type="Proteomes" id="UP001162541">
    <property type="component" value="Chromosome 7"/>
</dbReference>
<reference evidence="3 4" key="1">
    <citation type="submission" date="2016-03" db="EMBL/GenBank/DDBJ databases">
        <title>Mechanisms controlling the formation of the plant cell surface in tip-growing cells are functionally conserved among land plants.</title>
        <authorList>
            <person name="Honkanen S."/>
            <person name="Jones V.A."/>
            <person name="Morieri G."/>
            <person name="Champion C."/>
            <person name="Hetherington A.J."/>
            <person name="Kelly S."/>
            <person name="Saint-Marcoux D."/>
            <person name="Proust H."/>
            <person name="Prescott H."/>
            <person name="Dolan L."/>
        </authorList>
    </citation>
    <scope>NUCLEOTIDE SEQUENCE [LARGE SCALE GENOMIC DNA]</scope>
    <source>
        <strain evidence="4">cv. Tak-1 and cv. Tak-2</strain>
        <tissue evidence="3">Whole gametophyte</tissue>
    </source>
</reference>
<feature type="domain" description="Pseudouridine synthase RsuA/RluA-like" evidence="1">
    <location>
        <begin position="255"/>
        <end position="423"/>
    </location>
</feature>
<dbReference type="CDD" id="cd02869">
    <property type="entry name" value="PseudoU_synth_RluA_like"/>
    <property type="match status" value="1"/>
</dbReference>
<dbReference type="Gene3D" id="3.30.2350.10">
    <property type="entry name" value="Pseudouridine synthase"/>
    <property type="match status" value="1"/>
</dbReference>
<dbReference type="SUPFAM" id="SSF55120">
    <property type="entry name" value="Pseudouridine synthase"/>
    <property type="match status" value="1"/>
</dbReference>
<dbReference type="GO" id="GO:0000455">
    <property type="term" value="P:enzyme-directed rRNA pseudouridine synthesis"/>
    <property type="evidence" value="ECO:0007669"/>
    <property type="project" value="TreeGrafter"/>
</dbReference>
<sequence>MRSLVVGNHLTMASTVAFTRIFLSPAAPLSTSPALVSTFLINSAVASRRCLVLRARQPQSLTRFVNVRALSEVTESAVPCSDVAIQLPDLTYKQKTAIWSGDVDNAAHRDVQYGRLLPCPAENLPPRVVHLVLKEKGNVVDVVSKTLALPRTYVEDLIDFGAVHYALVWPTPPANVCPEQLELYKQFAPLHQDPVKRPSLKRKTIKEAQKTYRVTTRYFELEAGSYLRVHVHPKRSPRCYEVNWKERIISETKSYVVLDKPAGVSVGGTVDNLVESCANFTARAIGQRSPLSITHQIDTCTEGCVVLAKTKEFASKFHELLRDKKVRKIYRALATAPMPLGRITHYMRADRHPPRLVSNAAHEGWALCEMEILSCKQVPWPSPSTMKKLSVKNCGWKVQEYAYELTLQLLTGRTHQVRTQCAAMGAPLIGDSMYIPATIARLKFPEVDPCLDAPVTEDESSWIGNIKDRRDGGMMETWVSMHGREPCALGLQAYKLSWDDGKILKFKAGTPWWET</sequence>
<proteinExistence type="predicted"/>
<reference evidence="2" key="2">
    <citation type="journal article" date="2019" name="Curr. Biol.">
        <title>Chromatin organization in early land plants reveals an ancestral association between H3K27me3, transposons, and constitutive heterochromatin.</title>
        <authorList>
            <person name="Montgomery S.A."/>
            <person name="Tanizawa Y."/>
            <person name="Galik B."/>
            <person name="Wang N."/>
            <person name="Ito T."/>
            <person name="Mochizuki T."/>
            <person name="Akimcheva S."/>
            <person name="Bowman J."/>
            <person name="Cognat V."/>
            <person name="Drouard L."/>
            <person name="Ekker H."/>
            <person name="Houng S."/>
            <person name="Kohchi T."/>
            <person name="Lin S."/>
            <person name="Liu L.D."/>
            <person name="Nakamura Y."/>
            <person name="Valeeva L.R."/>
            <person name="Shakirov E.V."/>
            <person name="Shippen D.E."/>
            <person name="Wei W."/>
            <person name="Yagura M."/>
            <person name="Yamaoka S."/>
            <person name="Yamato K.T."/>
            <person name="Liu C."/>
            <person name="Berger F."/>
        </authorList>
    </citation>
    <scope>NUCLEOTIDE SEQUENCE [LARGE SCALE GENOMIC DNA]</scope>
    <source>
        <strain evidence="2">Tak-1</strain>
    </source>
</reference>
<dbReference type="InterPro" id="IPR020103">
    <property type="entry name" value="PsdUridine_synth_cat_dom_sf"/>
</dbReference>
<dbReference type="InterPro" id="IPR006145">
    <property type="entry name" value="PsdUridine_synth_RsuA/RluA"/>
</dbReference>
<evidence type="ECO:0000313" key="2">
    <source>
        <dbReference type="EMBL" id="BBN18009.1"/>
    </source>
</evidence>
<dbReference type="PANTHER" id="PTHR21600:SF52">
    <property type="entry name" value="PSEUDOURIDINE SYNTHASE RSUA_RLUA-LIKE DOMAIN-CONTAINING PROTEIN"/>
    <property type="match status" value="1"/>
</dbReference>
<reference evidence="5" key="3">
    <citation type="journal article" date="2020" name="Curr. Biol.">
        <title>Chromatin organization in early land plants reveals an ancestral association between H3K27me3, transposons, and constitutive heterochromatin.</title>
        <authorList>
            <person name="Montgomery S.A."/>
            <person name="Tanizawa Y."/>
            <person name="Galik B."/>
            <person name="Wang N."/>
            <person name="Ito T."/>
            <person name="Mochizuki T."/>
            <person name="Akimcheva S."/>
            <person name="Bowman J.L."/>
            <person name="Cognat V."/>
            <person name="Marechal-Drouard L."/>
            <person name="Ekker H."/>
            <person name="Hong S.F."/>
            <person name="Kohchi T."/>
            <person name="Lin S.S."/>
            <person name="Liu L.D."/>
            <person name="Nakamura Y."/>
            <person name="Valeeva L.R."/>
            <person name="Shakirov E.V."/>
            <person name="Shippen D.E."/>
            <person name="Wei W.L."/>
            <person name="Yagura M."/>
            <person name="Yamaoka S."/>
            <person name="Yamato K.T."/>
            <person name="Liu C."/>
            <person name="Berger F."/>
        </authorList>
    </citation>
    <scope>NUCLEOTIDE SEQUENCE [LARGE SCALE GENOMIC DNA]</scope>
    <source>
        <strain evidence="5">Tak-1</strain>
    </source>
</reference>
<protein>
    <recommendedName>
        <fullName evidence="1">Pseudouridine synthase RsuA/RluA-like domain-containing protein</fullName>
    </recommendedName>
</protein>
<dbReference type="PANTHER" id="PTHR21600">
    <property type="entry name" value="MITOCHONDRIAL RNA PSEUDOURIDINE SYNTHASE"/>
    <property type="match status" value="1"/>
</dbReference>